<name>A0A347ZPB2_9CHLR</name>
<keyword evidence="10" id="KW-1185">Reference proteome</keyword>
<evidence type="ECO:0000256" key="6">
    <source>
        <dbReference type="ARBA" id="ARBA00023065"/>
    </source>
</evidence>
<dbReference type="PANTHER" id="PTHR42771">
    <property type="entry name" value="IRON(3+)-HYDROXAMATE IMPORT ATP-BINDING PROTEIN FHUC"/>
    <property type="match status" value="1"/>
</dbReference>
<organism evidence="9 10">
    <name type="scientific">Pelolinea submarina</name>
    <dbReference type="NCBI Taxonomy" id="913107"/>
    <lineage>
        <taxon>Bacteria</taxon>
        <taxon>Bacillati</taxon>
        <taxon>Chloroflexota</taxon>
        <taxon>Anaerolineae</taxon>
        <taxon>Anaerolineales</taxon>
        <taxon>Anaerolineaceae</taxon>
        <taxon>Pelolinea</taxon>
    </lineage>
</organism>
<dbReference type="AlphaFoldDB" id="A0A347ZPB2"/>
<dbReference type="InterPro" id="IPR003959">
    <property type="entry name" value="ATPase_AAA_core"/>
</dbReference>
<dbReference type="InterPro" id="IPR051535">
    <property type="entry name" value="Siderophore_ABC-ATPase"/>
</dbReference>
<keyword evidence="3" id="KW-1003">Cell membrane</keyword>
<comment type="caution">
    <text evidence="9">The sequence shown here is derived from an EMBL/GenBank/DDBJ whole genome shotgun (WGS) entry which is preliminary data.</text>
</comment>
<accession>A0A347ZPB2</accession>
<reference evidence="9 10" key="1">
    <citation type="submission" date="2018-08" db="EMBL/GenBank/DDBJ databases">
        <title>Genomic Encyclopedia of Type Strains, Phase IV (KMG-IV): sequencing the most valuable type-strain genomes for metagenomic binning, comparative biology and taxonomic classification.</title>
        <authorList>
            <person name="Goeker M."/>
        </authorList>
    </citation>
    <scope>NUCLEOTIDE SEQUENCE [LARGE SCALE GENOMIC DNA]</scope>
    <source>
        <strain evidence="9 10">DSM 23923</strain>
    </source>
</reference>
<keyword evidence="2" id="KW-0813">Transport</keyword>
<dbReference type="GO" id="GO:0005524">
    <property type="term" value="F:ATP binding"/>
    <property type="evidence" value="ECO:0007669"/>
    <property type="project" value="InterPro"/>
</dbReference>
<dbReference type="GO" id="GO:0006826">
    <property type="term" value="P:iron ion transport"/>
    <property type="evidence" value="ECO:0007669"/>
    <property type="project" value="UniProtKB-KW"/>
</dbReference>
<dbReference type="SUPFAM" id="SSF52540">
    <property type="entry name" value="P-loop containing nucleoside triphosphate hydrolases"/>
    <property type="match status" value="1"/>
</dbReference>
<keyword evidence="6" id="KW-0406">Ion transport</keyword>
<dbReference type="GO" id="GO:0016887">
    <property type="term" value="F:ATP hydrolysis activity"/>
    <property type="evidence" value="ECO:0007669"/>
    <property type="project" value="InterPro"/>
</dbReference>
<evidence type="ECO:0000256" key="7">
    <source>
        <dbReference type="ARBA" id="ARBA00023136"/>
    </source>
</evidence>
<comment type="subcellular location">
    <subcellularLocation>
        <location evidence="1">Cell membrane</location>
        <topology evidence="1">Peripheral membrane protein</topology>
    </subcellularLocation>
</comment>
<dbReference type="GO" id="GO:0005886">
    <property type="term" value="C:plasma membrane"/>
    <property type="evidence" value="ECO:0007669"/>
    <property type="project" value="UniProtKB-SubCell"/>
</dbReference>
<dbReference type="RefSeq" id="WP_116225391.1">
    <property type="nucleotide sequence ID" value="NZ_AP018437.1"/>
</dbReference>
<dbReference type="InterPro" id="IPR027417">
    <property type="entry name" value="P-loop_NTPase"/>
</dbReference>
<protein>
    <submittedName>
        <fullName evidence="9">Putative ATPase</fullName>
    </submittedName>
</protein>
<dbReference type="Pfam" id="PF13476">
    <property type="entry name" value="AAA_23"/>
    <property type="match status" value="1"/>
</dbReference>
<dbReference type="InterPro" id="IPR038729">
    <property type="entry name" value="Rad50/SbcC_AAA"/>
</dbReference>
<gene>
    <name evidence="9" type="ORF">DFR64_2119</name>
</gene>
<dbReference type="Pfam" id="PF13304">
    <property type="entry name" value="AAA_21"/>
    <property type="match status" value="1"/>
</dbReference>
<feature type="domain" description="AAA+ ATPase" evidence="8">
    <location>
        <begin position="35"/>
        <end position="220"/>
    </location>
</feature>
<dbReference type="InterPro" id="IPR003593">
    <property type="entry name" value="AAA+_ATPase"/>
</dbReference>
<dbReference type="OrthoDB" id="9784297at2"/>
<evidence type="ECO:0000256" key="3">
    <source>
        <dbReference type="ARBA" id="ARBA00022475"/>
    </source>
</evidence>
<sequence length="243" mass="27648">MPFLNSIRTVENTANAQEYPFNIPAFSEGINMEFSSNVTFFVGENGSGKSTLLEAIAENCGFNVAGGNRNHYYQYHKTESNLGSILRFSWLPKVTDGFFLRAESFFNFATYIDNLESDEPGVYDAYGGKSLHGQSHGEAFLALFENKFKKGIYILDEPEAALSPKRQLSFLVLMHELEKTGKAQFIIATHSPIILSYPEAIIYSFDQERITKVIYEETEHYQITKDFLMNPGLYHKHLFSKTE</sequence>
<dbReference type="Proteomes" id="UP000256388">
    <property type="component" value="Unassembled WGS sequence"/>
</dbReference>
<dbReference type="SMART" id="SM00382">
    <property type="entry name" value="AAA"/>
    <property type="match status" value="1"/>
</dbReference>
<evidence type="ECO:0000256" key="2">
    <source>
        <dbReference type="ARBA" id="ARBA00022448"/>
    </source>
</evidence>
<keyword evidence="4" id="KW-0410">Iron transport</keyword>
<evidence type="ECO:0000256" key="5">
    <source>
        <dbReference type="ARBA" id="ARBA00023004"/>
    </source>
</evidence>
<dbReference type="Gene3D" id="3.40.50.300">
    <property type="entry name" value="P-loop containing nucleotide triphosphate hydrolases"/>
    <property type="match status" value="2"/>
</dbReference>
<dbReference type="GO" id="GO:0006302">
    <property type="term" value="P:double-strand break repair"/>
    <property type="evidence" value="ECO:0007669"/>
    <property type="project" value="InterPro"/>
</dbReference>
<dbReference type="PANTHER" id="PTHR42771:SF2">
    <property type="entry name" value="IRON(3+)-HYDROXAMATE IMPORT ATP-BINDING PROTEIN FHUC"/>
    <property type="match status" value="1"/>
</dbReference>
<dbReference type="EMBL" id="QUMS01000002">
    <property type="protein sequence ID" value="REG08744.1"/>
    <property type="molecule type" value="Genomic_DNA"/>
</dbReference>
<proteinExistence type="predicted"/>
<evidence type="ECO:0000256" key="1">
    <source>
        <dbReference type="ARBA" id="ARBA00004202"/>
    </source>
</evidence>
<evidence type="ECO:0000259" key="8">
    <source>
        <dbReference type="SMART" id="SM00382"/>
    </source>
</evidence>
<evidence type="ECO:0000313" key="10">
    <source>
        <dbReference type="Proteomes" id="UP000256388"/>
    </source>
</evidence>
<evidence type="ECO:0000313" key="9">
    <source>
        <dbReference type="EMBL" id="REG08744.1"/>
    </source>
</evidence>
<keyword evidence="7" id="KW-0472">Membrane</keyword>
<evidence type="ECO:0000256" key="4">
    <source>
        <dbReference type="ARBA" id="ARBA00022496"/>
    </source>
</evidence>
<keyword evidence="5" id="KW-0408">Iron</keyword>